<sequence length="305" mass="34930">MDTPLISVIMPCYNAENYVESAVESVFQQSYTNVELIVVDDGSNDKSHLILTRCQERHPNLIVLQQSNLGPFPARNLALKNAKGEFVAFLDADDYWAPNFLEKLLHGIKQNNADLSYCGWQNIVEGGANGPAYVPRPYEEGDISQSFLAACPWPIHAALVRRAVIERANGFSLRRFSAMDYDLWIRISAITRNIVLVPEVLAFYRWHNHGQISSIKWRQVLDGWQVRKDFVMQNPELVAHIPKEKLDELVNGSVLTQAYSAFWKRDLVSSQRLFREIFKSGIWRFKDLKYIALSLLPYSVLSRVV</sequence>
<dbReference type="GO" id="GO:0016757">
    <property type="term" value="F:glycosyltransferase activity"/>
    <property type="evidence" value="ECO:0007669"/>
    <property type="project" value="UniProtKB-KW"/>
</dbReference>
<dbReference type="Proteomes" id="UP001524569">
    <property type="component" value="Unassembled WGS sequence"/>
</dbReference>
<proteinExistence type="predicted"/>
<dbReference type="SUPFAM" id="SSF53448">
    <property type="entry name" value="Nucleotide-diphospho-sugar transferases"/>
    <property type="match status" value="1"/>
</dbReference>
<dbReference type="InterPro" id="IPR001173">
    <property type="entry name" value="Glyco_trans_2-like"/>
</dbReference>
<keyword evidence="2" id="KW-0808">Transferase</keyword>
<keyword evidence="3" id="KW-1185">Reference proteome</keyword>
<dbReference type="Pfam" id="PF00535">
    <property type="entry name" value="Glycos_transf_2"/>
    <property type="match status" value="1"/>
</dbReference>
<keyword evidence="2" id="KW-0328">Glycosyltransferase</keyword>
<comment type="caution">
    <text evidence="2">The sequence shown here is derived from an EMBL/GenBank/DDBJ whole genome shotgun (WGS) entry which is preliminary data.</text>
</comment>
<dbReference type="EMBL" id="JANIBM010000005">
    <property type="protein sequence ID" value="MCQ8180765.1"/>
    <property type="molecule type" value="Genomic_DNA"/>
</dbReference>
<dbReference type="RefSeq" id="WP_256610122.1">
    <property type="nucleotide sequence ID" value="NZ_JANIBM010000005.1"/>
</dbReference>
<organism evidence="2 3">
    <name type="scientific">Methylomonas aurea</name>
    <dbReference type="NCBI Taxonomy" id="2952224"/>
    <lineage>
        <taxon>Bacteria</taxon>
        <taxon>Pseudomonadati</taxon>
        <taxon>Pseudomonadota</taxon>
        <taxon>Gammaproteobacteria</taxon>
        <taxon>Methylococcales</taxon>
        <taxon>Methylococcaceae</taxon>
        <taxon>Methylomonas</taxon>
    </lineage>
</organism>
<protein>
    <submittedName>
        <fullName evidence="2">Glycosyltransferase</fullName>
        <ecNumber evidence="2">2.4.-.-</ecNumber>
    </submittedName>
</protein>
<name>A0ABT1UEV2_9GAMM</name>
<gene>
    <name evidence="2" type="ORF">NP603_06575</name>
</gene>
<accession>A0ABT1UEV2</accession>
<dbReference type="InterPro" id="IPR050834">
    <property type="entry name" value="Glycosyltransf_2"/>
</dbReference>
<reference evidence="2 3" key="1">
    <citation type="submission" date="2022-07" db="EMBL/GenBank/DDBJ databases">
        <title>Methylomonas rivi sp. nov., Methylomonas rosea sp. nov., Methylomonas aureus sp. nov. and Methylomonas subterranea sp. nov., four novel methanotrophs isolated from a freshwater creek and the deep terrestrial subsurface.</title>
        <authorList>
            <person name="Abin C."/>
            <person name="Sankaranarayanan K."/>
            <person name="Garner C."/>
            <person name="Sindelar R."/>
            <person name="Kotary K."/>
            <person name="Garner R."/>
            <person name="Barclay S."/>
            <person name="Lawson P."/>
            <person name="Krumholz L."/>
        </authorList>
    </citation>
    <scope>NUCLEOTIDE SEQUENCE [LARGE SCALE GENOMIC DNA]</scope>
    <source>
        <strain evidence="2 3">SURF-1</strain>
    </source>
</reference>
<dbReference type="EC" id="2.4.-.-" evidence="2"/>
<evidence type="ECO:0000313" key="3">
    <source>
        <dbReference type="Proteomes" id="UP001524569"/>
    </source>
</evidence>
<dbReference type="PANTHER" id="PTHR43685">
    <property type="entry name" value="GLYCOSYLTRANSFERASE"/>
    <property type="match status" value="1"/>
</dbReference>
<evidence type="ECO:0000259" key="1">
    <source>
        <dbReference type="Pfam" id="PF00535"/>
    </source>
</evidence>
<dbReference type="PANTHER" id="PTHR43685:SF2">
    <property type="entry name" value="GLYCOSYLTRANSFERASE 2-LIKE DOMAIN-CONTAINING PROTEIN"/>
    <property type="match status" value="1"/>
</dbReference>
<feature type="domain" description="Glycosyltransferase 2-like" evidence="1">
    <location>
        <begin position="7"/>
        <end position="142"/>
    </location>
</feature>
<dbReference type="Gene3D" id="3.90.550.10">
    <property type="entry name" value="Spore Coat Polysaccharide Biosynthesis Protein SpsA, Chain A"/>
    <property type="match status" value="1"/>
</dbReference>
<evidence type="ECO:0000313" key="2">
    <source>
        <dbReference type="EMBL" id="MCQ8180765.1"/>
    </source>
</evidence>
<dbReference type="InterPro" id="IPR029044">
    <property type="entry name" value="Nucleotide-diphossugar_trans"/>
</dbReference>